<organism evidence="7 8">
    <name type="scientific">Waterburya agarophytonicola KI4</name>
    <dbReference type="NCBI Taxonomy" id="2874699"/>
    <lineage>
        <taxon>Bacteria</taxon>
        <taxon>Bacillati</taxon>
        <taxon>Cyanobacteriota</taxon>
        <taxon>Cyanophyceae</taxon>
        <taxon>Pleurocapsales</taxon>
        <taxon>Hyellaceae</taxon>
        <taxon>Waterburya</taxon>
        <taxon>Waterburya agarophytonicola</taxon>
    </lineage>
</organism>
<dbReference type="InterPro" id="IPR001647">
    <property type="entry name" value="HTH_TetR"/>
</dbReference>
<evidence type="ECO:0000256" key="5">
    <source>
        <dbReference type="PROSITE-ProRule" id="PRU00335"/>
    </source>
</evidence>
<evidence type="ECO:0000256" key="1">
    <source>
        <dbReference type="ARBA" id="ARBA00022491"/>
    </source>
</evidence>
<keyword evidence="4" id="KW-0804">Transcription</keyword>
<evidence type="ECO:0000313" key="8">
    <source>
        <dbReference type="Proteomes" id="UP000729733"/>
    </source>
</evidence>
<dbReference type="InterPro" id="IPR039538">
    <property type="entry name" value="BetI_C"/>
</dbReference>
<gene>
    <name evidence="7" type="ORF">I4641_21590</name>
</gene>
<comment type="caution">
    <text evidence="7">The sequence shown here is derived from an EMBL/GenBank/DDBJ whole genome shotgun (WGS) entry which is preliminary data.</text>
</comment>
<dbReference type="PRINTS" id="PR00455">
    <property type="entry name" value="HTHTETR"/>
</dbReference>
<evidence type="ECO:0000256" key="2">
    <source>
        <dbReference type="ARBA" id="ARBA00023015"/>
    </source>
</evidence>
<dbReference type="SUPFAM" id="SSF48498">
    <property type="entry name" value="Tetracyclin repressor-like, C-terminal domain"/>
    <property type="match status" value="1"/>
</dbReference>
<evidence type="ECO:0000313" key="7">
    <source>
        <dbReference type="EMBL" id="MCC0179556.1"/>
    </source>
</evidence>
<evidence type="ECO:0000259" key="6">
    <source>
        <dbReference type="PROSITE" id="PS50977"/>
    </source>
</evidence>
<dbReference type="Gene3D" id="1.10.357.10">
    <property type="entry name" value="Tetracycline Repressor, domain 2"/>
    <property type="match status" value="1"/>
</dbReference>
<evidence type="ECO:0000256" key="3">
    <source>
        <dbReference type="ARBA" id="ARBA00023125"/>
    </source>
</evidence>
<dbReference type="InterPro" id="IPR036271">
    <property type="entry name" value="Tet_transcr_reg_TetR-rel_C_sf"/>
</dbReference>
<dbReference type="RefSeq" id="WP_229642656.1">
    <property type="nucleotide sequence ID" value="NZ_JADWDC010000092.1"/>
</dbReference>
<name>A0A964BVT8_9CYAN</name>
<protein>
    <submittedName>
        <fullName evidence="7">TetR family transcriptional regulator</fullName>
    </submittedName>
</protein>
<dbReference type="PANTHER" id="PTHR30055:SF234">
    <property type="entry name" value="HTH-TYPE TRANSCRIPTIONAL REGULATOR BETI"/>
    <property type="match status" value="1"/>
</dbReference>
<dbReference type="Pfam" id="PF00440">
    <property type="entry name" value="TetR_N"/>
    <property type="match status" value="1"/>
</dbReference>
<dbReference type="AlphaFoldDB" id="A0A964BVT8"/>
<sequence length="194" mass="22085">MPGQKIAESERKEQILTATMRVATKMGLEKVTGRRVAAEAGISSGSVFFHYKTKNDLLLALLDKLIVWWLTTREIQASEPKLQFLELINSEARVDDREAINLLLEFWILGRKHPEMRSRFQEAMVKYRDKFCLVARQMTKDDNDKLSQATPESIAIFASSLIIGNALQMMFAPEFSNSDALVEVTKILFLDSNN</sequence>
<dbReference type="EMBL" id="JADWDC010000092">
    <property type="protein sequence ID" value="MCC0179556.1"/>
    <property type="molecule type" value="Genomic_DNA"/>
</dbReference>
<dbReference type="Proteomes" id="UP000729733">
    <property type="component" value="Unassembled WGS sequence"/>
</dbReference>
<feature type="DNA-binding region" description="H-T-H motif" evidence="5">
    <location>
        <begin position="32"/>
        <end position="51"/>
    </location>
</feature>
<dbReference type="GO" id="GO:0003700">
    <property type="term" value="F:DNA-binding transcription factor activity"/>
    <property type="evidence" value="ECO:0007669"/>
    <property type="project" value="TreeGrafter"/>
</dbReference>
<dbReference type="Pfam" id="PF13977">
    <property type="entry name" value="TetR_C_6"/>
    <property type="match status" value="1"/>
</dbReference>
<feature type="domain" description="HTH tetR-type" evidence="6">
    <location>
        <begin position="9"/>
        <end position="69"/>
    </location>
</feature>
<proteinExistence type="predicted"/>
<keyword evidence="3 5" id="KW-0238">DNA-binding</keyword>
<evidence type="ECO:0000256" key="4">
    <source>
        <dbReference type="ARBA" id="ARBA00023163"/>
    </source>
</evidence>
<keyword evidence="8" id="KW-1185">Reference proteome</keyword>
<dbReference type="SUPFAM" id="SSF46689">
    <property type="entry name" value="Homeodomain-like"/>
    <property type="match status" value="1"/>
</dbReference>
<keyword evidence="1" id="KW-0678">Repressor</keyword>
<dbReference type="PROSITE" id="PS50977">
    <property type="entry name" value="HTH_TETR_2"/>
    <property type="match status" value="1"/>
</dbReference>
<dbReference type="GO" id="GO:0000976">
    <property type="term" value="F:transcription cis-regulatory region binding"/>
    <property type="evidence" value="ECO:0007669"/>
    <property type="project" value="TreeGrafter"/>
</dbReference>
<accession>A0A964BVT8</accession>
<dbReference type="InterPro" id="IPR050109">
    <property type="entry name" value="HTH-type_TetR-like_transc_reg"/>
</dbReference>
<dbReference type="PANTHER" id="PTHR30055">
    <property type="entry name" value="HTH-TYPE TRANSCRIPTIONAL REGULATOR RUTR"/>
    <property type="match status" value="1"/>
</dbReference>
<keyword evidence="2" id="KW-0805">Transcription regulation</keyword>
<dbReference type="InterPro" id="IPR009057">
    <property type="entry name" value="Homeodomain-like_sf"/>
</dbReference>
<reference evidence="7" key="1">
    <citation type="journal article" date="2021" name="Antonie Van Leeuwenhoek">
        <title>Draft genome and description of Waterburya agarophytonicola gen. nov. sp. nov. (Pleurocapsales, Cyanobacteria): a seaweed symbiont.</title>
        <authorList>
            <person name="Bonthond G."/>
            <person name="Shalygin S."/>
            <person name="Bayer T."/>
            <person name="Weinberger F."/>
        </authorList>
    </citation>
    <scope>NUCLEOTIDE SEQUENCE</scope>
    <source>
        <strain evidence="7">KI4</strain>
    </source>
</reference>